<evidence type="ECO:0000256" key="6">
    <source>
        <dbReference type="ARBA" id="ARBA00022840"/>
    </source>
</evidence>
<accession>A0A0U9HJQ6</accession>
<dbReference type="InterPro" id="IPR007502">
    <property type="entry name" value="Helicase-assoc_dom"/>
</dbReference>
<dbReference type="GO" id="GO:0006397">
    <property type="term" value="P:mRNA processing"/>
    <property type="evidence" value="ECO:0007669"/>
    <property type="project" value="UniProtKB-KW"/>
</dbReference>
<dbReference type="PROSITE" id="PS51194">
    <property type="entry name" value="HELICASE_CTER"/>
    <property type="match status" value="1"/>
</dbReference>
<dbReference type="PANTHER" id="PTHR18934">
    <property type="entry name" value="ATP-DEPENDENT RNA HELICASE"/>
    <property type="match status" value="1"/>
</dbReference>
<dbReference type="OMA" id="MKVYPLY"/>
<dbReference type="Pfam" id="PF00270">
    <property type="entry name" value="DEAD"/>
    <property type="match status" value="1"/>
</dbReference>
<feature type="domain" description="Helicase C-terminal" evidence="12">
    <location>
        <begin position="255"/>
        <end position="435"/>
    </location>
</feature>
<dbReference type="FunFam" id="1.20.120.1080:FF:000003">
    <property type="entry name" value="Pre-mRNA-splicing factor ATP-dependent RNA helicase PRP43"/>
    <property type="match status" value="1"/>
</dbReference>
<dbReference type="Pfam" id="PF07717">
    <property type="entry name" value="OB_NTP_bind"/>
    <property type="match status" value="1"/>
</dbReference>
<dbReference type="InterPro" id="IPR044756">
    <property type="entry name" value="DHX15_DEXHc"/>
</dbReference>
<evidence type="ECO:0000313" key="14">
    <source>
        <dbReference type="Proteomes" id="UP000054558"/>
    </source>
</evidence>
<keyword evidence="3" id="KW-0547">Nucleotide-binding</keyword>
<dbReference type="GO" id="GO:0003723">
    <property type="term" value="F:RNA binding"/>
    <property type="evidence" value="ECO:0000318"/>
    <property type="project" value="GO_Central"/>
</dbReference>
<dbReference type="PROSITE" id="PS51192">
    <property type="entry name" value="HELICASE_ATP_BIND_1"/>
    <property type="match status" value="1"/>
</dbReference>
<reference evidence="13 14" key="1">
    <citation type="journal article" date="2014" name="Nat. Commun.">
        <title>Klebsormidium flaccidum genome reveals primary factors for plant terrestrial adaptation.</title>
        <authorList>
            <person name="Hori K."/>
            <person name="Maruyama F."/>
            <person name="Fujisawa T."/>
            <person name="Togashi T."/>
            <person name="Yamamoto N."/>
            <person name="Seo M."/>
            <person name="Sato S."/>
            <person name="Yamada T."/>
            <person name="Mori H."/>
            <person name="Tajima N."/>
            <person name="Moriyama T."/>
            <person name="Ikeuchi M."/>
            <person name="Watanabe M."/>
            <person name="Wada H."/>
            <person name="Kobayashi K."/>
            <person name="Saito M."/>
            <person name="Masuda T."/>
            <person name="Sasaki-Sekimoto Y."/>
            <person name="Mashiguchi K."/>
            <person name="Awai K."/>
            <person name="Shimojima M."/>
            <person name="Masuda S."/>
            <person name="Iwai M."/>
            <person name="Nobusawa T."/>
            <person name="Narise T."/>
            <person name="Kondo S."/>
            <person name="Saito H."/>
            <person name="Sato R."/>
            <person name="Murakawa M."/>
            <person name="Ihara Y."/>
            <person name="Oshima-Yamada Y."/>
            <person name="Ohtaka K."/>
            <person name="Satoh M."/>
            <person name="Sonobe K."/>
            <person name="Ishii M."/>
            <person name="Ohtani R."/>
            <person name="Kanamori-Sato M."/>
            <person name="Honoki R."/>
            <person name="Miyazaki D."/>
            <person name="Mochizuki H."/>
            <person name="Umetsu J."/>
            <person name="Higashi K."/>
            <person name="Shibata D."/>
            <person name="Kamiya Y."/>
            <person name="Sato N."/>
            <person name="Nakamura Y."/>
            <person name="Tabata S."/>
            <person name="Ida S."/>
            <person name="Kurokawa K."/>
            <person name="Ohta H."/>
        </authorList>
    </citation>
    <scope>NUCLEOTIDE SEQUENCE [LARGE SCALE GENOMIC DNA]</scope>
    <source>
        <strain evidence="13 14">NIES-2285</strain>
    </source>
</reference>
<dbReference type="SMART" id="SM00487">
    <property type="entry name" value="DEXDc"/>
    <property type="match status" value="1"/>
</dbReference>
<dbReference type="AlphaFoldDB" id="A0A0U9HJQ6"/>
<evidence type="ECO:0000256" key="3">
    <source>
        <dbReference type="ARBA" id="ARBA00022741"/>
    </source>
</evidence>
<sequence length="719" mass="81564">MGDRKRKLSLFDQLDDNRDPNKPKVVVNGAMPAINTMTGRPYTQRYFDILDKRKTLPVWQQKAEFIKMLAANQIIILVGETGSGKTTQIPQFVVEAGFTAGKKMVACTQPRRVAAMSVSKRVAEEMDVVLGEEVGYSIRFEDLSGPKTVLKYMTDGMLLREAMTDPMLERYSVLILDEAHERTLSTDVLFGLLKQVLARRPTLKLVVMSATLEAEKFQGYFQSAPLMKVPGRLHPVEIFYTQEPERDYLEAAIRTVVQIHLCEPPGDVLVFLTGEEEIEDACKKINREVTNLGDQVGDVKVVPLYSTLPPAAQQRIFDAAPPPRKEGGPPGRKIVVSTNIAETSLTIDGIVYVIDPGFAKQKVYNPRIRVESLLVSPISKASAHQRAGRAGRTQPGKCFRLYTEKSFTGDLQEQTYPEILRSNLANVVLTLKKLGIDDLVHFDFMDPPAPETLMRALELLNYLGALDDDGNLTQTGELMSEFPLDPQLSKMLVASPQFNCSNEILSITAMLSVPNCFLRPREAQKAADEAKARFAHIDGDHLTLLNVYHAYKQNSEDPSWCYDNFLNLRALKSADNVRGQLTRIMARYNLRMCSTDFNSREYYINIRKAMLAGFFMQVAHLERTGHYLTVKDNQMVHLHPSACLDHKPEWVLYNEFVLTSKNFIRTVTEVKGEWLIDIAPHYYDLENFPQCEARRVLERLYMKKEKDKKERQSKWDRAA</sequence>
<dbReference type="GO" id="GO:0004386">
    <property type="term" value="F:helicase activity"/>
    <property type="evidence" value="ECO:0000318"/>
    <property type="project" value="GO_Central"/>
</dbReference>
<dbReference type="Gene3D" id="3.40.50.300">
    <property type="entry name" value="P-loop containing nucleotide triphosphate hydrolases"/>
    <property type="match status" value="2"/>
</dbReference>
<dbReference type="InterPro" id="IPR002464">
    <property type="entry name" value="DNA/RNA_helicase_DEAH_CS"/>
</dbReference>
<dbReference type="InterPro" id="IPR011545">
    <property type="entry name" value="DEAD/DEAH_box_helicase_dom"/>
</dbReference>
<feature type="domain" description="Helicase ATP-binding" evidence="11">
    <location>
        <begin position="66"/>
        <end position="230"/>
    </location>
</feature>
<keyword evidence="5 13" id="KW-0347">Helicase</keyword>
<dbReference type="OrthoDB" id="10253254at2759"/>
<dbReference type="SUPFAM" id="SSF52540">
    <property type="entry name" value="P-loop containing nucleoside triphosphate hydrolases"/>
    <property type="match status" value="1"/>
</dbReference>
<dbReference type="SMART" id="SM00847">
    <property type="entry name" value="HA2"/>
    <property type="match status" value="1"/>
</dbReference>
<dbReference type="GO" id="GO:0016787">
    <property type="term" value="F:hydrolase activity"/>
    <property type="evidence" value="ECO:0007669"/>
    <property type="project" value="UniProtKB-KW"/>
</dbReference>
<dbReference type="InterPro" id="IPR011709">
    <property type="entry name" value="DEAD-box_helicase_OB_fold"/>
</dbReference>
<dbReference type="CDD" id="cd18791">
    <property type="entry name" value="SF2_C_RHA"/>
    <property type="match status" value="1"/>
</dbReference>
<evidence type="ECO:0000256" key="10">
    <source>
        <dbReference type="SAM" id="MobiDB-lite"/>
    </source>
</evidence>
<dbReference type="GO" id="GO:0005681">
    <property type="term" value="C:spliceosomal complex"/>
    <property type="evidence" value="ECO:0000318"/>
    <property type="project" value="GO_Central"/>
</dbReference>
<dbReference type="Pfam" id="PF21010">
    <property type="entry name" value="HA2_C"/>
    <property type="match status" value="1"/>
</dbReference>
<keyword evidence="4" id="KW-0378">Hydrolase</keyword>
<dbReference type="GO" id="GO:0005524">
    <property type="term" value="F:ATP binding"/>
    <property type="evidence" value="ECO:0007669"/>
    <property type="project" value="UniProtKB-KW"/>
</dbReference>
<dbReference type="PROSITE" id="PS00690">
    <property type="entry name" value="DEAH_ATP_HELICASE"/>
    <property type="match status" value="1"/>
</dbReference>
<dbReference type="CDD" id="cd17973">
    <property type="entry name" value="DEXHc_DHX15"/>
    <property type="match status" value="1"/>
</dbReference>
<evidence type="ECO:0000256" key="5">
    <source>
        <dbReference type="ARBA" id="ARBA00022806"/>
    </source>
</evidence>
<evidence type="ECO:0000256" key="1">
    <source>
        <dbReference type="ARBA" id="ARBA00012552"/>
    </source>
</evidence>
<keyword evidence="6" id="KW-0067">ATP-binding</keyword>
<feature type="region of interest" description="Disordered" evidence="10">
    <location>
        <begin position="1"/>
        <end position="21"/>
    </location>
</feature>
<dbReference type="InterPro" id="IPR014001">
    <property type="entry name" value="Helicase_ATP-bd"/>
</dbReference>
<name>A0A0U9HJQ6_KLENI</name>
<evidence type="ECO:0000256" key="9">
    <source>
        <dbReference type="ARBA" id="ARBA00047984"/>
    </source>
</evidence>
<organism evidence="13 14">
    <name type="scientific">Klebsormidium nitens</name>
    <name type="common">Green alga</name>
    <name type="synonym">Ulothrix nitens</name>
    <dbReference type="NCBI Taxonomy" id="105231"/>
    <lineage>
        <taxon>Eukaryota</taxon>
        <taxon>Viridiplantae</taxon>
        <taxon>Streptophyta</taxon>
        <taxon>Klebsormidiophyceae</taxon>
        <taxon>Klebsormidiales</taxon>
        <taxon>Klebsormidiaceae</taxon>
        <taxon>Klebsormidium</taxon>
    </lineage>
</organism>
<dbReference type="Proteomes" id="UP000054558">
    <property type="component" value="Unassembled WGS sequence"/>
</dbReference>
<dbReference type="SMART" id="SM00490">
    <property type="entry name" value="HELICc"/>
    <property type="match status" value="1"/>
</dbReference>
<evidence type="ECO:0000256" key="2">
    <source>
        <dbReference type="ARBA" id="ARBA00022664"/>
    </source>
</evidence>
<dbReference type="InterPro" id="IPR048333">
    <property type="entry name" value="HA2_WH"/>
</dbReference>
<dbReference type="FunFam" id="3.40.50.300:FF:006066">
    <property type="entry name" value="Predicted protein"/>
    <property type="match status" value="1"/>
</dbReference>
<dbReference type="InterPro" id="IPR027417">
    <property type="entry name" value="P-loop_NTPase"/>
</dbReference>
<evidence type="ECO:0000256" key="8">
    <source>
        <dbReference type="ARBA" id="ARBA00024333"/>
    </source>
</evidence>
<dbReference type="GO" id="GO:0003724">
    <property type="term" value="F:RNA helicase activity"/>
    <property type="evidence" value="ECO:0007669"/>
    <property type="project" value="UniProtKB-EC"/>
</dbReference>
<dbReference type="Gene3D" id="1.20.120.1080">
    <property type="match status" value="1"/>
</dbReference>
<dbReference type="Pfam" id="PF04408">
    <property type="entry name" value="WHD_HA2"/>
    <property type="match status" value="1"/>
</dbReference>
<evidence type="ECO:0000256" key="7">
    <source>
        <dbReference type="ARBA" id="ARBA00023187"/>
    </source>
</evidence>
<evidence type="ECO:0000259" key="11">
    <source>
        <dbReference type="PROSITE" id="PS51192"/>
    </source>
</evidence>
<dbReference type="PANTHER" id="PTHR18934:SF109">
    <property type="entry name" value="ATP-DEPENDENT RNA HELICASE DHX15 HOMOLOG"/>
    <property type="match status" value="1"/>
</dbReference>
<comment type="similarity">
    <text evidence="8">Belongs to the DEAD box helicase family. DEAH subfamily. DDX15/PRP43 sub-subfamily.</text>
</comment>
<gene>
    <name evidence="13" type="ORF">KFL_001330140</name>
</gene>
<evidence type="ECO:0000259" key="12">
    <source>
        <dbReference type="PROSITE" id="PS51194"/>
    </source>
</evidence>
<keyword evidence="7" id="KW-0508">mRNA splicing</keyword>
<dbReference type="InterPro" id="IPR003593">
    <property type="entry name" value="AAA+_ATPase"/>
</dbReference>
<dbReference type="EMBL" id="DF237082">
    <property type="protein sequence ID" value="GAQ83031.1"/>
    <property type="molecule type" value="Genomic_DNA"/>
</dbReference>
<protein>
    <recommendedName>
        <fullName evidence="1">RNA helicase</fullName>
        <ecNumber evidence="1">3.6.4.13</ecNumber>
    </recommendedName>
</protein>
<keyword evidence="14" id="KW-1185">Reference proteome</keyword>
<comment type="catalytic activity">
    <reaction evidence="9">
        <text>ATP + H2O = ADP + phosphate + H(+)</text>
        <dbReference type="Rhea" id="RHEA:13065"/>
        <dbReference type="ChEBI" id="CHEBI:15377"/>
        <dbReference type="ChEBI" id="CHEBI:15378"/>
        <dbReference type="ChEBI" id="CHEBI:30616"/>
        <dbReference type="ChEBI" id="CHEBI:43474"/>
        <dbReference type="ChEBI" id="CHEBI:456216"/>
        <dbReference type="EC" id="3.6.4.13"/>
    </reaction>
</comment>
<dbReference type="GO" id="GO:0008380">
    <property type="term" value="P:RNA splicing"/>
    <property type="evidence" value="ECO:0007669"/>
    <property type="project" value="UniProtKB-KW"/>
</dbReference>
<keyword evidence="2" id="KW-0507">mRNA processing</keyword>
<proteinExistence type="inferred from homology"/>
<evidence type="ECO:0000256" key="4">
    <source>
        <dbReference type="ARBA" id="ARBA00022801"/>
    </source>
</evidence>
<dbReference type="InterPro" id="IPR001650">
    <property type="entry name" value="Helicase_C-like"/>
</dbReference>
<dbReference type="EC" id="3.6.4.13" evidence="1"/>
<dbReference type="STRING" id="105231.A0A0U9HJQ6"/>
<dbReference type="SMART" id="SM00382">
    <property type="entry name" value="AAA"/>
    <property type="match status" value="1"/>
</dbReference>
<dbReference type="Pfam" id="PF00271">
    <property type="entry name" value="Helicase_C"/>
    <property type="match status" value="1"/>
</dbReference>
<evidence type="ECO:0000313" key="13">
    <source>
        <dbReference type="EMBL" id="GAQ83031.1"/>
    </source>
</evidence>
<dbReference type="FunFam" id="3.40.50.300:FF:001148">
    <property type="entry name" value="Pre-mRNA-splicing factor ATP-dependent RNA helicase DHX15/PRP43"/>
    <property type="match status" value="1"/>
</dbReference>